<dbReference type="RefSeq" id="WP_258416753.1">
    <property type="nucleotide sequence ID" value="NZ_JAPTNG010000003.1"/>
</dbReference>
<dbReference type="EMBL" id="JAPTNG010000003">
    <property type="protein sequence ID" value="MCZ0830149.1"/>
    <property type="molecule type" value="Genomic_DNA"/>
</dbReference>
<reference evidence="2" key="1">
    <citation type="submission" date="2022-09" db="EMBL/GenBank/DDBJ databases">
        <title>Genome analysis and characterization of larvicidal activity of Brevibacillus strains.</title>
        <authorList>
            <person name="Patrusheva E.V."/>
            <person name="Izotova A.O."/>
            <person name="Toshchakov S.V."/>
            <person name="Sineoky S.P."/>
        </authorList>
    </citation>
    <scope>NUCLEOTIDE SEQUENCE</scope>
    <source>
        <strain evidence="2">VKPM_B-13244</strain>
    </source>
</reference>
<evidence type="ECO:0000313" key="3">
    <source>
        <dbReference type="Proteomes" id="UP001067708"/>
    </source>
</evidence>
<organism evidence="2 3">
    <name type="scientific">Brevibacillus halotolerans</name>
    <dbReference type="NCBI Taxonomy" id="1507437"/>
    <lineage>
        <taxon>Bacteria</taxon>
        <taxon>Bacillati</taxon>
        <taxon>Bacillota</taxon>
        <taxon>Bacilli</taxon>
        <taxon>Bacillales</taxon>
        <taxon>Paenibacillaceae</taxon>
        <taxon>Brevibacillus</taxon>
    </lineage>
</organism>
<keyword evidence="3" id="KW-1185">Reference proteome</keyword>
<accession>A0ABT4HTN2</accession>
<dbReference type="CDD" id="cd20745">
    <property type="entry name" value="FIX_RhsA_AHH_HNH-like"/>
    <property type="match status" value="1"/>
</dbReference>
<protein>
    <recommendedName>
        <fullName evidence="4">Pre-toxin TG domain-containing protein</fullName>
    </recommendedName>
</protein>
<name>A0ABT4HTN2_9BACL</name>
<comment type="caution">
    <text evidence="2">The sequence shown here is derived from an EMBL/GenBank/DDBJ whole genome shotgun (WGS) entry which is preliminary data.</text>
</comment>
<feature type="region of interest" description="Disordered" evidence="1">
    <location>
        <begin position="23"/>
        <end position="47"/>
    </location>
</feature>
<evidence type="ECO:0000313" key="2">
    <source>
        <dbReference type="EMBL" id="MCZ0830149.1"/>
    </source>
</evidence>
<evidence type="ECO:0000256" key="1">
    <source>
        <dbReference type="SAM" id="MobiDB-lite"/>
    </source>
</evidence>
<sequence length="370" mass="40051">MLDGETDIQGTVLQVDGLIKSPVSVADLEPEPEPEDPAPPPPPPEEKKGFWDNLLDGVQLALDVVGMIPGVGEIADLANAGISLARGDYEGAALSLAACVPFAGWAATGTKFVKKGMNAFETGKKIVKAAENVIDTTKTAMNAIGEVVGKVYTSARNVIANGIDKVADAVKLMKQQMKSTVMAAKKDLQKKVTSIKKNVKQGLDNLRNKLSGPSKEFVTPEGIKFNIKEVKGQAHKIELPKNEVQQNYLKVMKEMEEEAAARAAKGPGNGVKNTDDVIEIKEYSVWNKDGSGKQKHHLNQDAAYGSVIPTNKGVTIELEGDIVRGPVGTPHYKAHQEMEKFWDQFRKGTKKFPAGPRRENILPILNILVL</sequence>
<gene>
    <name evidence="2" type="ORF">O0535_04955</name>
</gene>
<proteinExistence type="predicted"/>
<evidence type="ECO:0008006" key="4">
    <source>
        <dbReference type="Google" id="ProtNLM"/>
    </source>
</evidence>
<dbReference type="Proteomes" id="UP001067708">
    <property type="component" value="Unassembled WGS sequence"/>
</dbReference>